<evidence type="ECO:0000256" key="3">
    <source>
        <dbReference type="ARBA" id="ARBA00033164"/>
    </source>
</evidence>
<dbReference type="EMBL" id="FNFY01000040">
    <property type="protein sequence ID" value="SDL30930.1"/>
    <property type="molecule type" value="Genomic_DNA"/>
</dbReference>
<dbReference type="InterPro" id="IPR020103">
    <property type="entry name" value="PsdUridine_synth_cat_dom_sf"/>
</dbReference>
<evidence type="ECO:0000256" key="2">
    <source>
        <dbReference type="ARBA" id="ARBA00031870"/>
    </source>
</evidence>
<name>A0A1G9J0D5_9BACL</name>
<dbReference type="Pfam" id="PF00849">
    <property type="entry name" value="PseudoU_synth_2"/>
    <property type="match status" value="1"/>
</dbReference>
<dbReference type="GO" id="GO:0006396">
    <property type="term" value="P:RNA processing"/>
    <property type="evidence" value="ECO:0007669"/>
    <property type="project" value="UniProtKB-ARBA"/>
</dbReference>
<dbReference type="OrthoDB" id="9807829at2"/>
<evidence type="ECO:0000313" key="6">
    <source>
        <dbReference type="Proteomes" id="UP000199008"/>
    </source>
</evidence>
<dbReference type="Gene3D" id="3.30.2350.10">
    <property type="entry name" value="Pseudouridine synthase"/>
    <property type="match status" value="1"/>
</dbReference>
<dbReference type="InterPro" id="IPR050188">
    <property type="entry name" value="RluA_PseudoU_synthase"/>
</dbReference>
<dbReference type="GO" id="GO:0003723">
    <property type="term" value="F:RNA binding"/>
    <property type="evidence" value="ECO:0007669"/>
    <property type="project" value="InterPro"/>
</dbReference>
<dbReference type="Proteomes" id="UP000199008">
    <property type="component" value="Unassembled WGS sequence"/>
</dbReference>
<gene>
    <name evidence="5" type="ORF">SAMN05216216_14017</name>
</gene>
<dbReference type="SUPFAM" id="SSF55120">
    <property type="entry name" value="Pseudouridine synthase"/>
    <property type="match status" value="1"/>
</dbReference>
<dbReference type="GO" id="GO:0001522">
    <property type="term" value="P:pseudouridine synthesis"/>
    <property type="evidence" value="ECO:0007669"/>
    <property type="project" value="InterPro"/>
</dbReference>
<feature type="domain" description="Pseudouridine synthase RsuA/RluA-like" evidence="4">
    <location>
        <begin position="57"/>
        <end position="168"/>
    </location>
</feature>
<keyword evidence="6" id="KW-1185">Reference proteome</keyword>
<evidence type="ECO:0000313" key="5">
    <source>
        <dbReference type="EMBL" id="SDL30930.1"/>
    </source>
</evidence>
<evidence type="ECO:0000259" key="4">
    <source>
        <dbReference type="Pfam" id="PF00849"/>
    </source>
</evidence>
<reference evidence="6" key="1">
    <citation type="submission" date="2016-10" db="EMBL/GenBank/DDBJ databases">
        <authorList>
            <person name="Varghese N."/>
            <person name="Submissions S."/>
        </authorList>
    </citation>
    <scope>NUCLEOTIDE SEQUENCE [LARGE SCALE GENOMIC DNA]</scope>
    <source>
        <strain evidence="6">CGMCC 1.8895</strain>
    </source>
</reference>
<comment type="catalytic activity">
    <reaction evidence="1">
        <text>a uridine in RNA = a pseudouridine in RNA</text>
        <dbReference type="Rhea" id="RHEA:48348"/>
        <dbReference type="Rhea" id="RHEA-COMP:12068"/>
        <dbReference type="Rhea" id="RHEA-COMP:12069"/>
        <dbReference type="ChEBI" id="CHEBI:65314"/>
        <dbReference type="ChEBI" id="CHEBI:65315"/>
    </reaction>
</comment>
<organism evidence="5 6">
    <name type="scientific">Lacicoccus qingdaonensis</name>
    <dbReference type="NCBI Taxonomy" id="576118"/>
    <lineage>
        <taxon>Bacteria</taxon>
        <taxon>Bacillati</taxon>
        <taxon>Bacillota</taxon>
        <taxon>Bacilli</taxon>
        <taxon>Bacillales</taxon>
        <taxon>Salinicoccaceae</taxon>
        <taxon>Lacicoccus</taxon>
    </lineage>
</organism>
<dbReference type="PANTHER" id="PTHR21600">
    <property type="entry name" value="MITOCHONDRIAL RNA PSEUDOURIDINE SYNTHASE"/>
    <property type="match status" value="1"/>
</dbReference>
<protein>
    <recommendedName>
        <fullName evidence="2">RNA pseudouridylate synthase</fullName>
    </recommendedName>
    <alternativeName>
        <fullName evidence="3">RNA-uridine isomerase</fullName>
    </alternativeName>
</protein>
<dbReference type="InterPro" id="IPR006145">
    <property type="entry name" value="PsdUridine_synth_RsuA/RluA"/>
</dbReference>
<dbReference type="GO" id="GO:0009982">
    <property type="term" value="F:pseudouridine synthase activity"/>
    <property type="evidence" value="ECO:0007669"/>
    <property type="project" value="InterPro"/>
</dbReference>
<sequence length="225" mass="25308">MDTNILYEDNDLLIIEKSAIIPSYIEGTEAEDLLNALKEHMKKSDADNDELYPEADEILGSPIGGAAVFAKNANTASFLTQNDKKNNVTRKYRAIVRGKMPKDEDTLTDYLIRIPENNSFSITGEDDKNAIKSALHYKVIDRNAEDDLTLMEIEMEKGYSYHIRVQLANVGNVLHGDTNHGQHYNKVGQPIALWSYSVNVQHPSKDSLAAVESTPPDEAPWDYFY</sequence>
<dbReference type="GO" id="GO:0140098">
    <property type="term" value="F:catalytic activity, acting on RNA"/>
    <property type="evidence" value="ECO:0007669"/>
    <property type="project" value="UniProtKB-ARBA"/>
</dbReference>
<accession>A0A1G9J0D5</accession>
<dbReference type="AlphaFoldDB" id="A0A1G9J0D5"/>
<dbReference type="STRING" id="576118.SAMN05216216_14017"/>
<dbReference type="RefSeq" id="WP_092988199.1">
    <property type="nucleotide sequence ID" value="NZ_FNFY01000040.1"/>
</dbReference>
<evidence type="ECO:0000256" key="1">
    <source>
        <dbReference type="ARBA" id="ARBA00000073"/>
    </source>
</evidence>
<proteinExistence type="predicted"/>